<dbReference type="Gene3D" id="1.10.287.70">
    <property type="match status" value="1"/>
</dbReference>
<dbReference type="Gene3D" id="3.40.190.10">
    <property type="entry name" value="Periplasmic binding protein-like II"/>
    <property type="match status" value="1"/>
</dbReference>
<proteinExistence type="inferred from homology"/>
<keyword evidence="4 9" id="KW-0812">Transmembrane</keyword>
<evidence type="ECO:0000256" key="4">
    <source>
        <dbReference type="ARBA" id="ARBA00022692"/>
    </source>
</evidence>
<evidence type="ECO:0000256" key="8">
    <source>
        <dbReference type="ARBA" id="ARBA00023180"/>
    </source>
</evidence>
<keyword evidence="5 9" id="KW-1133">Transmembrane helix</keyword>
<keyword evidence="7" id="KW-0675">Receptor</keyword>
<comment type="subcellular location">
    <subcellularLocation>
        <location evidence="1">Cell membrane</location>
        <topology evidence="1">Multi-pass membrane protein</topology>
    </subcellularLocation>
</comment>
<gene>
    <name evidence="11" type="ORF">RN001_004309</name>
</gene>
<feature type="domain" description="Ionotropic glutamate receptor C-terminal" evidence="10">
    <location>
        <begin position="362"/>
        <end position="621"/>
    </location>
</feature>
<evidence type="ECO:0000256" key="3">
    <source>
        <dbReference type="ARBA" id="ARBA00022475"/>
    </source>
</evidence>
<evidence type="ECO:0000256" key="7">
    <source>
        <dbReference type="ARBA" id="ARBA00023170"/>
    </source>
</evidence>
<evidence type="ECO:0000256" key="9">
    <source>
        <dbReference type="SAM" id="Phobius"/>
    </source>
</evidence>
<comment type="caution">
    <text evidence="11">The sequence shown here is derived from an EMBL/GenBank/DDBJ whole genome shotgun (WGS) entry which is preliminary data.</text>
</comment>
<reference evidence="12" key="1">
    <citation type="submission" date="2023-01" db="EMBL/GenBank/DDBJ databases">
        <title>Key to firefly adult light organ development and bioluminescence: homeobox transcription factors regulate luciferase expression and transportation to peroxisome.</title>
        <authorList>
            <person name="Fu X."/>
        </authorList>
    </citation>
    <scope>NUCLEOTIDE SEQUENCE [LARGE SCALE GENOMIC DNA]</scope>
</reference>
<keyword evidence="8" id="KW-0325">Glycoprotein</keyword>
<feature type="transmembrane region" description="Helical" evidence="9">
    <location>
        <begin position="355"/>
        <end position="380"/>
    </location>
</feature>
<dbReference type="PANTHER" id="PTHR42643:SF30">
    <property type="entry name" value="IONOTROPIC RECEPTOR 40A-RELATED"/>
    <property type="match status" value="1"/>
</dbReference>
<dbReference type="Pfam" id="PF00060">
    <property type="entry name" value="Lig_chan"/>
    <property type="match status" value="1"/>
</dbReference>
<comment type="similarity">
    <text evidence="2">Belongs to the glutamate-gated ion channel (TC 1.A.10.1) family.</text>
</comment>
<feature type="transmembrane region" description="Helical" evidence="9">
    <location>
        <begin position="608"/>
        <end position="631"/>
    </location>
</feature>
<protein>
    <recommendedName>
        <fullName evidence="10">Ionotropic glutamate receptor C-terminal domain-containing protein</fullName>
    </recommendedName>
</protein>
<dbReference type="PANTHER" id="PTHR42643">
    <property type="entry name" value="IONOTROPIC RECEPTOR 20A-RELATED"/>
    <property type="match status" value="1"/>
</dbReference>
<name>A0AAN7P567_9COLE</name>
<dbReference type="InterPro" id="IPR052192">
    <property type="entry name" value="Insect_Ionotropic_Sensory_Rcpt"/>
</dbReference>
<feature type="transmembrane region" description="Helical" evidence="9">
    <location>
        <begin position="424"/>
        <end position="447"/>
    </location>
</feature>
<evidence type="ECO:0000259" key="10">
    <source>
        <dbReference type="Pfam" id="PF00060"/>
    </source>
</evidence>
<dbReference type="Proteomes" id="UP001353858">
    <property type="component" value="Unassembled WGS sequence"/>
</dbReference>
<keyword evidence="3" id="KW-1003">Cell membrane</keyword>
<evidence type="ECO:0000313" key="11">
    <source>
        <dbReference type="EMBL" id="KAK4880990.1"/>
    </source>
</evidence>
<sequence length="655" mass="76091">MYSNYETFVIISVCFVTQMFCKLEPLPDELSSRLSLAQCVANVSKTFFGDGEILLVSLPVYEVSQTQASAIVLDRLLFMELFQVNHQSLVIKKTTNSRKDENYQKSVDNYVVQVRNVTELPENLKVLQGYPSWNPHAKFLIISVTIYEDNAISASYIVEQLWRQKISNGVILISNEKNRSIFDVYSWFPFKNGNCGDKFEKINIIDRCSYGKIDIGLDWFANKIPRKLNGCPIRVRTVIWPPFVLPHTKKVSNTSEEYIFEEGLEILLLNTMSEVANFSIIYTASDNLQDWGYIFANGTATGTLLYIKEEKADIAVSSFAASENTHLYFDIITYPIPESLKWCVPRADVIPVWKYFITILQLETFVCIMILFMLVSFLLWKFSFFQCKELNLYKRYSNVVQTVFGVMVNISTKSPPKSTAVRSIFLLWIFFSQLTSVYYQTFLVNVYSKPQFKKQIDTVDGIFENNLHLWFLPVDKRFFVNNNDRLSRKVIEKWNDCLNIDTCLHSTAFYKNSTTSIPRLSLRYLAKRYTDKNGQSLLYCFSNNIVTYPLEMILKKGFPFKEHFTNLVGWISDAGLLSHWGKQIFERTERKTSEDVKQEKEEHFTITIAHLIFPFVFLGVGYGLGLVMFMLELWVYKIKEQKHEGTSKKKILHKN</sequence>
<evidence type="ECO:0000256" key="5">
    <source>
        <dbReference type="ARBA" id="ARBA00022989"/>
    </source>
</evidence>
<dbReference type="GO" id="GO:0015276">
    <property type="term" value="F:ligand-gated monoatomic ion channel activity"/>
    <property type="evidence" value="ECO:0007669"/>
    <property type="project" value="InterPro"/>
</dbReference>
<dbReference type="GO" id="GO:0005886">
    <property type="term" value="C:plasma membrane"/>
    <property type="evidence" value="ECO:0007669"/>
    <property type="project" value="UniProtKB-SubCell"/>
</dbReference>
<evidence type="ECO:0000256" key="2">
    <source>
        <dbReference type="ARBA" id="ARBA00008685"/>
    </source>
</evidence>
<evidence type="ECO:0000256" key="6">
    <source>
        <dbReference type="ARBA" id="ARBA00023136"/>
    </source>
</evidence>
<dbReference type="InterPro" id="IPR001320">
    <property type="entry name" value="Iontro_rcpt_C"/>
</dbReference>
<dbReference type="AlphaFoldDB" id="A0AAN7P567"/>
<evidence type="ECO:0000256" key="1">
    <source>
        <dbReference type="ARBA" id="ARBA00004651"/>
    </source>
</evidence>
<keyword evidence="6 9" id="KW-0472">Membrane</keyword>
<evidence type="ECO:0000313" key="12">
    <source>
        <dbReference type="Proteomes" id="UP001353858"/>
    </source>
</evidence>
<dbReference type="SUPFAM" id="SSF53850">
    <property type="entry name" value="Periplasmic binding protein-like II"/>
    <property type="match status" value="1"/>
</dbReference>
<accession>A0AAN7P567</accession>
<organism evidence="11 12">
    <name type="scientific">Aquatica leii</name>
    <dbReference type="NCBI Taxonomy" id="1421715"/>
    <lineage>
        <taxon>Eukaryota</taxon>
        <taxon>Metazoa</taxon>
        <taxon>Ecdysozoa</taxon>
        <taxon>Arthropoda</taxon>
        <taxon>Hexapoda</taxon>
        <taxon>Insecta</taxon>
        <taxon>Pterygota</taxon>
        <taxon>Neoptera</taxon>
        <taxon>Endopterygota</taxon>
        <taxon>Coleoptera</taxon>
        <taxon>Polyphaga</taxon>
        <taxon>Elateriformia</taxon>
        <taxon>Elateroidea</taxon>
        <taxon>Lampyridae</taxon>
        <taxon>Luciolinae</taxon>
        <taxon>Aquatica</taxon>
    </lineage>
</organism>
<dbReference type="GO" id="GO:0050906">
    <property type="term" value="P:detection of stimulus involved in sensory perception"/>
    <property type="evidence" value="ECO:0007669"/>
    <property type="project" value="UniProtKB-ARBA"/>
</dbReference>
<dbReference type="EMBL" id="JARPUR010000002">
    <property type="protein sequence ID" value="KAK4880990.1"/>
    <property type="molecule type" value="Genomic_DNA"/>
</dbReference>
<keyword evidence="12" id="KW-1185">Reference proteome</keyword>